<dbReference type="SUPFAM" id="SSF53850">
    <property type="entry name" value="Periplasmic binding protein-like II"/>
    <property type="match status" value="1"/>
</dbReference>
<sequence>MRISLHRTACAAVLASLSLLATACGGSETSGKDATGDKPEVTRITLWAGTKGSREIVEAFNKSHQDIQVKLEEVPDADVKIPNAVKAGNAPDVAVLQYNQLPKHAAQGELEDLSAQAGETVKSKFPESIQQLVTLGDKVWAVPNDAGVMMMFYRKDLFEKYGIEVPKTWADFKAAAEKVKKADKKLSLAPANFDANLTQALSWQAGATWFSTEGGAWKVDIDSAVSRKVADYWDGLADKNLLDTSEGEALGKQKVEGRILAEISGVWAGGYMKTGQPDQAGKWAVAPLPTWDGTPASAMFGGTAFVVPKGTKNADAAAEFITWATTTRQAVKARLAEGTSSTLPANPELAEAASSTFDPAYFGGQDIHAVAREALTTMPAGWAYSPTATTDTVLTDNMGKAKAGDIKLRDIFAAAQTATVADLEKRGLKVSK</sequence>
<evidence type="ECO:0000313" key="8">
    <source>
        <dbReference type="Proteomes" id="UP001611548"/>
    </source>
</evidence>
<proteinExistence type="predicted"/>
<keyword evidence="2 6" id="KW-0732">Signal</keyword>
<dbReference type="PANTHER" id="PTHR43649:SF33">
    <property type="entry name" value="POLYGALACTURONAN_RHAMNOGALACTURONAN-BINDING PROTEIN YTCQ"/>
    <property type="match status" value="1"/>
</dbReference>
<evidence type="ECO:0000256" key="5">
    <source>
        <dbReference type="ARBA" id="ARBA00023288"/>
    </source>
</evidence>
<dbReference type="Pfam" id="PF01547">
    <property type="entry name" value="SBP_bac_1"/>
    <property type="match status" value="1"/>
</dbReference>
<evidence type="ECO:0000256" key="1">
    <source>
        <dbReference type="ARBA" id="ARBA00022475"/>
    </source>
</evidence>
<feature type="signal peptide" evidence="6">
    <location>
        <begin position="1"/>
        <end position="23"/>
    </location>
</feature>
<keyword evidence="4" id="KW-0564">Palmitate</keyword>
<dbReference type="Gene3D" id="3.40.190.10">
    <property type="entry name" value="Periplasmic binding protein-like II"/>
    <property type="match status" value="1"/>
</dbReference>
<dbReference type="PROSITE" id="PS51257">
    <property type="entry name" value="PROKAR_LIPOPROTEIN"/>
    <property type="match status" value="1"/>
</dbReference>
<organism evidence="7 8">
    <name type="scientific">Streptomyces pathocidini</name>
    <dbReference type="NCBI Taxonomy" id="1650571"/>
    <lineage>
        <taxon>Bacteria</taxon>
        <taxon>Bacillati</taxon>
        <taxon>Actinomycetota</taxon>
        <taxon>Actinomycetes</taxon>
        <taxon>Kitasatosporales</taxon>
        <taxon>Streptomycetaceae</taxon>
        <taxon>Streptomyces</taxon>
    </lineage>
</organism>
<evidence type="ECO:0000256" key="4">
    <source>
        <dbReference type="ARBA" id="ARBA00023139"/>
    </source>
</evidence>
<dbReference type="InterPro" id="IPR006059">
    <property type="entry name" value="SBP"/>
</dbReference>
<accession>A0ABW7ULN7</accession>
<comment type="caution">
    <text evidence="7">The sequence shown here is derived from an EMBL/GenBank/DDBJ whole genome shotgun (WGS) entry which is preliminary data.</text>
</comment>
<dbReference type="InterPro" id="IPR050490">
    <property type="entry name" value="Bact_solute-bd_prot1"/>
</dbReference>
<evidence type="ECO:0000313" key="7">
    <source>
        <dbReference type="EMBL" id="MFI1962776.1"/>
    </source>
</evidence>
<keyword evidence="3" id="KW-0472">Membrane</keyword>
<keyword evidence="5" id="KW-0449">Lipoprotein</keyword>
<feature type="chain" id="PRO_5047464030" evidence="6">
    <location>
        <begin position="24"/>
        <end position="432"/>
    </location>
</feature>
<evidence type="ECO:0000256" key="2">
    <source>
        <dbReference type="ARBA" id="ARBA00022729"/>
    </source>
</evidence>
<keyword evidence="1" id="KW-1003">Cell membrane</keyword>
<evidence type="ECO:0000256" key="3">
    <source>
        <dbReference type="ARBA" id="ARBA00023136"/>
    </source>
</evidence>
<dbReference type="PANTHER" id="PTHR43649">
    <property type="entry name" value="ARABINOSE-BINDING PROTEIN-RELATED"/>
    <property type="match status" value="1"/>
</dbReference>
<reference evidence="7 8" key="1">
    <citation type="submission" date="2024-10" db="EMBL/GenBank/DDBJ databases">
        <title>The Natural Products Discovery Center: Release of the First 8490 Sequenced Strains for Exploring Actinobacteria Biosynthetic Diversity.</title>
        <authorList>
            <person name="Kalkreuter E."/>
            <person name="Kautsar S.A."/>
            <person name="Yang D."/>
            <person name="Bader C.D."/>
            <person name="Teijaro C.N."/>
            <person name="Fluegel L."/>
            <person name="Davis C.M."/>
            <person name="Simpson J.R."/>
            <person name="Lauterbach L."/>
            <person name="Steele A.D."/>
            <person name="Gui C."/>
            <person name="Meng S."/>
            <person name="Li G."/>
            <person name="Viehrig K."/>
            <person name="Ye F."/>
            <person name="Su P."/>
            <person name="Kiefer A.F."/>
            <person name="Nichols A."/>
            <person name="Cepeda A.J."/>
            <person name="Yan W."/>
            <person name="Fan B."/>
            <person name="Jiang Y."/>
            <person name="Adhikari A."/>
            <person name="Zheng C.-J."/>
            <person name="Schuster L."/>
            <person name="Cowan T.M."/>
            <person name="Smanski M.J."/>
            <person name="Chevrette M.G."/>
            <person name="De Carvalho L.P.S."/>
            <person name="Shen B."/>
        </authorList>
    </citation>
    <scope>NUCLEOTIDE SEQUENCE [LARGE SCALE GENOMIC DNA]</scope>
    <source>
        <strain evidence="7 8">NPDC020327</strain>
    </source>
</reference>
<dbReference type="Proteomes" id="UP001611548">
    <property type="component" value="Unassembled WGS sequence"/>
</dbReference>
<name>A0ABW7ULN7_9ACTN</name>
<keyword evidence="8" id="KW-1185">Reference proteome</keyword>
<protein>
    <submittedName>
        <fullName evidence="7">ABC transporter substrate-binding protein</fullName>
    </submittedName>
</protein>
<dbReference type="RefSeq" id="WP_055470653.1">
    <property type="nucleotide sequence ID" value="NZ_JBIRWE010000001.1"/>
</dbReference>
<dbReference type="EMBL" id="JBIRWE010000001">
    <property type="protein sequence ID" value="MFI1962776.1"/>
    <property type="molecule type" value="Genomic_DNA"/>
</dbReference>
<evidence type="ECO:0000256" key="6">
    <source>
        <dbReference type="SAM" id="SignalP"/>
    </source>
</evidence>
<gene>
    <name evidence="7" type="ORF">ACH429_01290</name>
</gene>